<gene>
    <name evidence="2" type="ORF">PISMIDRAFT_25803</name>
</gene>
<accession>A0A0C9XFW2</accession>
<feature type="chain" id="PRO_5002206299" evidence="1">
    <location>
        <begin position="40"/>
        <end position="134"/>
    </location>
</feature>
<evidence type="ECO:0000256" key="1">
    <source>
        <dbReference type="SAM" id="SignalP"/>
    </source>
</evidence>
<feature type="signal peptide" evidence="1">
    <location>
        <begin position="1"/>
        <end position="39"/>
    </location>
</feature>
<name>A0A0C9XFW2_9AGAM</name>
<dbReference type="OrthoDB" id="2285856at2759"/>
<dbReference type="AlphaFoldDB" id="A0A0C9XFW2"/>
<keyword evidence="1" id="KW-0732">Signal</keyword>
<dbReference type="HOGENOM" id="CLU_133960_0_0_1"/>
<keyword evidence="3" id="KW-1185">Reference proteome</keyword>
<dbReference type="Proteomes" id="UP000054018">
    <property type="component" value="Unassembled WGS sequence"/>
</dbReference>
<reference evidence="3" key="2">
    <citation type="submission" date="2015-01" db="EMBL/GenBank/DDBJ databases">
        <title>Evolutionary Origins and Diversification of the Mycorrhizal Mutualists.</title>
        <authorList>
            <consortium name="DOE Joint Genome Institute"/>
            <consortium name="Mycorrhizal Genomics Consortium"/>
            <person name="Kohler A."/>
            <person name="Kuo A."/>
            <person name="Nagy L.G."/>
            <person name="Floudas D."/>
            <person name="Copeland A."/>
            <person name="Barry K.W."/>
            <person name="Cichocki N."/>
            <person name="Veneault-Fourrey C."/>
            <person name="LaButti K."/>
            <person name="Lindquist E.A."/>
            <person name="Lipzen A."/>
            <person name="Lundell T."/>
            <person name="Morin E."/>
            <person name="Murat C."/>
            <person name="Riley R."/>
            <person name="Ohm R."/>
            <person name="Sun H."/>
            <person name="Tunlid A."/>
            <person name="Henrissat B."/>
            <person name="Grigoriev I.V."/>
            <person name="Hibbett D.S."/>
            <person name="Martin F."/>
        </authorList>
    </citation>
    <scope>NUCLEOTIDE SEQUENCE [LARGE SCALE GENOMIC DNA]</scope>
    <source>
        <strain evidence="3">441</strain>
    </source>
</reference>
<organism evidence="2 3">
    <name type="scientific">Pisolithus microcarpus 441</name>
    <dbReference type="NCBI Taxonomy" id="765257"/>
    <lineage>
        <taxon>Eukaryota</taxon>
        <taxon>Fungi</taxon>
        <taxon>Dikarya</taxon>
        <taxon>Basidiomycota</taxon>
        <taxon>Agaricomycotina</taxon>
        <taxon>Agaricomycetes</taxon>
        <taxon>Agaricomycetidae</taxon>
        <taxon>Boletales</taxon>
        <taxon>Sclerodermatineae</taxon>
        <taxon>Pisolithaceae</taxon>
        <taxon>Pisolithus</taxon>
    </lineage>
</organism>
<evidence type="ECO:0000313" key="3">
    <source>
        <dbReference type="Proteomes" id="UP000054018"/>
    </source>
</evidence>
<dbReference type="EMBL" id="KN834273">
    <property type="protein sequence ID" value="KIK11220.1"/>
    <property type="molecule type" value="Genomic_DNA"/>
</dbReference>
<reference evidence="2 3" key="1">
    <citation type="submission" date="2014-04" db="EMBL/GenBank/DDBJ databases">
        <authorList>
            <consortium name="DOE Joint Genome Institute"/>
            <person name="Kuo A."/>
            <person name="Kohler A."/>
            <person name="Costa M.D."/>
            <person name="Nagy L.G."/>
            <person name="Floudas D."/>
            <person name="Copeland A."/>
            <person name="Barry K.W."/>
            <person name="Cichocki N."/>
            <person name="Veneault-Fourrey C."/>
            <person name="LaButti K."/>
            <person name="Lindquist E.A."/>
            <person name="Lipzen A."/>
            <person name="Lundell T."/>
            <person name="Morin E."/>
            <person name="Murat C."/>
            <person name="Sun H."/>
            <person name="Tunlid A."/>
            <person name="Henrissat B."/>
            <person name="Grigoriev I.V."/>
            <person name="Hibbett D.S."/>
            <person name="Martin F."/>
            <person name="Nordberg H.P."/>
            <person name="Cantor M.N."/>
            <person name="Hua S.X."/>
        </authorList>
    </citation>
    <scope>NUCLEOTIDE SEQUENCE [LARGE SCALE GENOMIC DNA]</scope>
    <source>
        <strain evidence="2 3">441</strain>
    </source>
</reference>
<sequence>MAGLWRRMVTPLTTLMWSLILENCWWSLTVTSTWRYISANEACHNIFEFPMHQEWPAVYCLAVHLPDHQVVAFNAEDQLADVIENARDSPLLGWFKANADPVLIAAGAREHLYQDFPKGFVWMKLKGGGRCYLL</sequence>
<proteinExistence type="predicted"/>
<protein>
    <submittedName>
        <fullName evidence="2">Uncharacterized protein</fullName>
    </submittedName>
</protein>
<evidence type="ECO:0000313" key="2">
    <source>
        <dbReference type="EMBL" id="KIK11220.1"/>
    </source>
</evidence>
<dbReference type="STRING" id="765257.A0A0C9XFW2"/>